<dbReference type="AlphaFoldDB" id="A0A7T6XHG3"/>
<dbReference type="GeneID" id="26235680"/>
<evidence type="ECO:0000256" key="1">
    <source>
        <dbReference type="SAM" id="MobiDB-lite"/>
    </source>
</evidence>
<accession>A0A7T6XHG3</accession>
<reference evidence="2 3" key="1">
    <citation type="submission" date="2020-08" db="EMBL/GenBank/DDBJ databases">
        <title>The completed genome sequence of the pathogenic ascomycete fungus Penicillium digitatum.</title>
        <authorList>
            <person name="Wang M."/>
        </authorList>
    </citation>
    <scope>NUCLEOTIDE SEQUENCE [LARGE SCALE GENOMIC DNA]</scope>
    <source>
        <strain evidence="2 3">PdW03</strain>
    </source>
</reference>
<sequence length="302" mass="34703">MENIVKPRKFKYRALENRRAKRRKLKKMPVLSITDLDPSEIPHHFNLTHCLPTEFELSPSKTEMISLPPYLNSILVDYDTATGGSPTNEAFIRSRINVMILTTLAKMKSEFIAKPSTSVACSASLKSVHLQFDRKMEFTWKRDSQRVRFFGIVDYSLWYGTPDEHATNLAIVEAERPDLLKSGMLRCLAYMAMIHETRKRAKIPDTSVYGIATDSFKWAFIRIRPNGEWTEKTYHWAHSAQEIVSMLAKILAHAARFDPQTGRKIWNQGSECEFLASLKQLNSKPSSKREDQRTGLCHAHTI</sequence>
<dbReference type="RefSeq" id="XP_014531521.1">
    <property type="nucleotide sequence ID" value="XM_014676035.1"/>
</dbReference>
<organism evidence="2 3">
    <name type="scientific">Penicillium digitatum</name>
    <name type="common">Green mold</name>
    <dbReference type="NCBI Taxonomy" id="36651"/>
    <lineage>
        <taxon>Eukaryota</taxon>
        <taxon>Fungi</taxon>
        <taxon>Dikarya</taxon>
        <taxon>Ascomycota</taxon>
        <taxon>Pezizomycotina</taxon>
        <taxon>Eurotiomycetes</taxon>
        <taxon>Eurotiomycetidae</taxon>
        <taxon>Eurotiales</taxon>
        <taxon>Aspergillaceae</taxon>
        <taxon>Penicillium</taxon>
    </lineage>
</organism>
<feature type="region of interest" description="Disordered" evidence="1">
    <location>
        <begin position="283"/>
        <end position="302"/>
    </location>
</feature>
<dbReference type="VEuPathDB" id="FungiDB:PDIP_73640"/>
<dbReference type="KEGG" id="pdp:PDIP_73640"/>
<evidence type="ECO:0008006" key="4">
    <source>
        <dbReference type="Google" id="ProtNLM"/>
    </source>
</evidence>
<dbReference type="Proteomes" id="UP000595662">
    <property type="component" value="Chromosome 1"/>
</dbReference>
<dbReference type="OMA" id="IRPNGEW"/>
<proteinExistence type="predicted"/>
<dbReference type="EMBL" id="CP060774">
    <property type="protein sequence ID" value="QQK41223.1"/>
    <property type="molecule type" value="Genomic_DNA"/>
</dbReference>
<evidence type="ECO:0000313" key="3">
    <source>
        <dbReference type="Proteomes" id="UP000595662"/>
    </source>
</evidence>
<evidence type="ECO:0000313" key="2">
    <source>
        <dbReference type="EMBL" id="QQK41223.1"/>
    </source>
</evidence>
<name>A0A7T6XHG3_PENDI</name>
<gene>
    <name evidence="2" type="ORF">Pdw03_4077</name>
</gene>
<protein>
    <recommendedName>
        <fullName evidence="4">Fungal-type protein kinase domain-containing protein</fullName>
    </recommendedName>
</protein>